<evidence type="ECO:0000313" key="3">
    <source>
        <dbReference type="Proteomes" id="UP000008181"/>
    </source>
</evidence>
<evidence type="ECO:0000259" key="1">
    <source>
        <dbReference type="Pfam" id="PF24494"/>
    </source>
</evidence>
<reference evidence="2 3" key="1">
    <citation type="journal article" date="2011" name="Nat. Biotechnol.">
        <title>Comparative genomic analysis of the thermophilic biomass-degrading fungi Myceliophthora thermophila and Thielavia terrestris.</title>
        <authorList>
            <person name="Berka R.M."/>
            <person name="Grigoriev I.V."/>
            <person name="Otillar R."/>
            <person name="Salamov A."/>
            <person name="Grimwood J."/>
            <person name="Reid I."/>
            <person name="Ishmael N."/>
            <person name="John T."/>
            <person name="Darmond C."/>
            <person name="Moisan M.-C."/>
            <person name="Henrissat B."/>
            <person name="Coutinho P.M."/>
            <person name="Lombard V."/>
            <person name="Natvig D.O."/>
            <person name="Lindquist E."/>
            <person name="Schmutz J."/>
            <person name="Lucas S."/>
            <person name="Harris P."/>
            <person name="Powlowski J."/>
            <person name="Bellemare A."/>
            <person name="Taylor D."/>
            <person name="Butler G."/>
            <person name="de Vries R.P."/>
            <person name="Allijn I.E."/>
            <person name="van den Brink J."/>
            <person name="Ushinsky S."/>
            <person name="Storms R."/>
            <person name="Powell A.J."/>
            <person name="Paulsen I.T."/>
            <person name="Elbourne L.D.H."/>
            <person name="Baker S.E."/>
            <person name="Magnuson J."/>
            <person name="LaBoissiere S."/>
            <person name="Clutterbuck A.J."/>
            <person name="Martinez D."/>
            <person name="Wogulis M."/>
            <person name="de Leon A.L."/>
            <person name="Rey M.W."/>
            <person name="Tsang A."/>
        </authorList>
    </citation>
    <scope>NUCLEOTIDE SEQUENCE [LARGE SCALE GENOMIC DNA]</scope>
    <source>
        <strain evidence="3">ATCC 38088 / NRRL 8126</strain>
    </source>
</reference>
<organism evidence="2 3">
    <name type="scientific">Thermothielavioides terrestris (strain ATCC 38088 / NRRL 8126)</name>
    <name type="common">Thielavia terrestris</name>
    <dbReference type="NCBI Taxonomy" id="578455"/>
    <lineage>
        <taxon>Eukaryota</taxon>
        <taxon>Fungi</taxon>
        <taxon>Dikarya</taxon>
        <taxon>Ascomycota</taxon>
        <taxon>Pezizomycotina</taxon>
        <taxon>Sordariomycetes</taxon>
        <taxon>Sordariomycetidae</taxon>
        <taxon>Sordariales</taxon>
        <taxon>Chaetomiaceae</taxon>
        <taxon>Thermothielavioides</taxon>
        <taxon>Thermothielavioides terrestris</taxon>
    </lineage>
</organism>
<dbReference type="OrthoDB" id="4152607at2759"/>
<feature type="domain" description="DUF7587" evidence="1">
    <location>
        <begin position="43"/>
        <end position="162"/>
    </location>
</feature>
<gene>
    <name evidence="2" type="ORF">THITE_2120098</name>
</gene>
<dbReference type="GeneID" id="11519955"/>
<name>G2R9K0_THETT</name>
<dbReference type="EMBL" id="CP003012">
    <property type="protein sequence ID" value="AEO69544.1"/>
    <property type="molecule type" value="Genomic_DNA"/>
</dbReference>
<dbReference type="InterPro" id="IPR056009">
    <property type="entry name" value="DUF7587"/>
</dbReference>
<dbReference type="KEGG" id="ttt:THITE_2120098"/>
<dbReference type="Pfam" id="PF24494">
    <property type="entry name" value="DUF7587"/>
    <property type="match status" value="1"/>
</dbReference>
<accession>G2R9K0</accession>
<dbReference type="AlphaFoldDB" id="G2R9K0"/>
<dbReference type="HOGENOM" id="CLU_048301_0_0_1"/>
<dbReference type="RefSeq" id="XP_003655880.1">
    <property type="nucleotide sequence ID" value="XM_003655832.1"/>
</dbReference>
<dbReference type="eggNOG" id="ENOG502SJQX">
    <property type="taxonomic scope" value="Eukaryota"/>
</dbReference>
<dbReference type="Proteomes" id="UP000008181">
    <property type="component" value="Chromosome 4"/>
</dbReference>
<proteinExistence type="predicted"/>
<protein>
    <recommendedName>
        <fullName evidence="1">DUF7587 domain-containing protein</fullName>
    </recommendedName>
</protein>
<evidence type="ECO:0000313" key="2">
    <source>
        <dbReference type="EMBL" id="AEO69544.1"/>
    </source>
</evidence>
<sequence length="310" mass="35728">MQTHQALDGISEGLRSLNLDPPDCLLFKPSNENSWLGATFKNVPRYLFRVFTPMSRGATDPIWARSRDAADGNPNARRDIFARDEEEVASMLNQHLRWWEGVEDNFVSWTSSLLFALVYIFNRHASERDGSAFEDIFLCIVDTTLFPRGVFLRDLDLIDAFRRFDDQLYNLGILRREHRGGLLYFGEYLSQGALKIEGKCRIVSAQAMIDRGLYDLQPRFKEFADWQPTWEPLLASPVLELRAEFKQKSGDAWDVSFKEHLAAMDIADLFGGRWALPVAANLLALRPRRIWDQRILETFRAPRFTGSFSL</sequence>
<keyword evidence="3" id="KW-1185">Reference proteome</keyword>